<comment type="caution">
    <text evidence="1">The sequence shown here is derived from an EMBL/GenBank/DDBJ whole genome shotgun (WGS) entry which is preliminary data.</text>
</comment>
<dbReference type="RefSeq" id="WP_003464847.1">
    <property type="nucleotide sequence ID" value="NZ_ABDW01000025.1"/>
</dbReference>
<dbReference type="Proteomes" id="UP000005337">
    <property type="component" value="Unassembled WGS sequence"/>
</dbReference>
<proteinExistence type="predicted"/>
<protein>
    <submittedName>
        <fullName evidence="1">Uncharacterized protein</fullName>
    </submittedName>
</protein>
<name>B1BVE9_CLOPF</name>
<organism evidence="1 2">
    <name type="scientific">Clostridium perfringens E str. JGS1987</name>
    <dbReference type="NCBI Taxonomy" id="451755"/>
    <lineage>
        <taxon>Bacteria</taxon>
        <taxon>Bacillati</taxon>
        <taxon>Bacillota</taxon>
        <taxon>Clostridia</taxon>
        <taxon>Eubacteriales</taxon>
        <taxon>Clostridiaceae</taxon>
        <taxon>Clostridium</taxon>
    </lineage>
</organism>
<evidence type="ECO:0000313" key="2">
    <source>
        <dbReference type="Proteomes" id="UP000005337"/>
    </source>
</evidence>
<dbReference type="EMBL" id="ABDW01000025">
    <property type="protein sequence ID" value="EDT14335.1"/>
    <property type="molecule type" value="Genomic_DNA"/>
</dbReference>
<sequence>MKNKLIALVLIGVLAIGSFSFVMYKKYKVENTPNIKASKIENKKDEVKKSENKEEVKQDDYYGLPKGFVTSIKTKDQLKEGQDFYEVNFINKESSYDVEEVLKAKRVVENFIQALLSFNRENPTEYSNIAMQYMDEPLKENFKHELEDIKKTAGLNPYNLSKATYVYSSEQLNTLKNDYLEFKTRVELENYDKRNQLIGRNMTPDYRVKLLPINGEWKIVEYQMD</sequence>
<accession>B1BVE9</accession>
<evidence type="ECO:0000313" key="1">
    <source>
        <dbReference type="EMBL" id="EDT14335.1"/>
    </source>
</evidence>
<dbReference type="AlphaFoldDB" id="B1BVE9"/>
<reference evidence="1 2" key="1">
    <citation type="submission" date="2007-07" db="EMBL/GenBank/DDBJ databases">
        <title>Annotation of Clostridium perfringens E str. JGS1987.</title>
        <authorList>
            <person name="Paulsen I."/>
            <person name="Sebastian Y."/>
        </authorList>
    </citation>
    <scope>NUCLEOTIDE SEQUENCE [LARGE SCALE GENOMIC DNA]</scope>
    <source>
        <strain evidence="2">E str. JGS1987</strain>
    </source>
</reference>
<gene>
    <name evidence="1" type="ORF">AC3_A0049</name>
</gene>